<reference evidence="3 4" key="1">
    <citation type="journal article" date="2020" name="ISME J.">
        <title>Uncovering the hidden diversity of litter-decomposition mechanisms in mushroom-forming fungi.</title>
        <authorList>
            <person name="Floudas D."/>
            <person name="Bentzer J."/>
            <person name="Ahren D."/>
            <person name="Johansson T."/>
            <person name="Persson P."/>
            <person name="Tunlid A."/>
        </authorList>
    </citation>
    <scope>NUCLEOTIDE SEQUENCE [LARGE SCALE GENOMIC DNA]</scope>
    <source>
        <strain evidence="3 4">CBS 291.85</strain>
    </source>
</reference>
<feature type="transmembrane region" description="Helical" evidence="2">
    <location>
        <begin position="96"/>
        <end position="116"/>
    </location>
</feature>
<evidence type="ECO:0000256" key="1">
    <source>
        <dbReference type="SAM" id="MobiDB-lite"/>
    </source>
</evidence>
<feature type="region of interest" description="Disordered" evidence="1">
    <location>
        <begin position="1"/>
        <end position="36"/>
    </location>
</feature>
<accession>A0A8H5CVY3</accession>
<gene>
    <name evidence="3" type="ORF">D9758_010921</name>
</gene>
<evidence type="ECO:0000313" key="4">
    <source>
        <dbReference type="Proteomes" id="UP000559256"/>
    </source>
</evidence>
<keyword evidence="2" id="KW-0472">Membrane</keyword>
<proteinExistence type="predicted"/>
<dbReference type="Proteomes" id="UP000559256">
    <property type="component" value="Unassembled WGS sequence"/>
</dbReference>
<dbReference type="AlphaFoldDB" id="A0A8H5CVY3"/>
<name>A0A8H5CVY3_9AGAR</name>
<feature type="compositionally biased region" description="Polar residues" evidence="1">
    <location>
        <begin position="19"/>
        <end position="36"/>
    </location>
</feature>
<protein>
    <submittedName>
        <fullName evidence="3">Uncharacterized protein</fullName>
    </submittedName>
</protein>
<feature type="transmembrane region" description="Helical" evidence="2">
    <location>
        <begin position="155"/>
        <end position="181"/>
    </location>
</feature>
<keyword evidence="4" id="KW-1185">Reference proteome</keyword>
<keyword evidence="2" id="KW-0812">Transmembrane</keyword>
<organism evidence="3 4">
    <name type="scientific">Tetrapyrgos nigripes</name>
    <dbReference type="NCBI Taxonomy" id="182062"/>
    <lineage>
        <taxon>Eukaryota</taxon>
        <taxon>Fungi</taxon>
        <taxon>Dikarya</taxon>
        <taxon>Basidiomycota</taxon>
        <taxon>Agaricomycotina</taxon>
        <taxon>Agaricomycetes</taxon>
        <taxon>Agaricomycetidae</taxon>
        <taxon>Agaricales</taxon>
        <taxon>Marasmiineae</taxon>
        <taxon>Marasmiaceae</taxon>
        <taxon>Tetrapyrgos</taxon>
    </lineage>
</organism>
<sequence>MYDIENHSTPQKPGFYQPPSASEVDQSSLPEKLASSLQANRPAGSARYQAKHHRAIGSSTENLNLGWCHYLYPYLRAAQSVAAHVYDDPEMTQTKIFRFSAPLLSFLILLVMAVLLSEDPSQAAEIKLLYELTGEDPDGLVAQGYQYLNGSFTTVMAMAALCIFGVLAVWRLVIWAIAIGVRAFVQLDFDRLTNASTPGMFEMVMKGLLF</sequence>
<comment type="caution">
    <text evidence="3">The sequence shown here is derived from an EMBL/GenBank/DDBJ whole genome shotgun (WGS) entry which is preliminary data.</text>
</comment>
<dbReference type="EMBL" id="JAACJM010000086">
    <property type="protein sequence ID" value="KAF5348354.1"/>
    <property type="molecule type" value="Genomic_DNA"/>
</dbReference>
<keyword evidence="2" id="KW-1133">Transmembrane helix</keyword>
<evidence type="ECO:0000256" key="2">
    <source>
        <dbReference type="SAM" id="Phobius"/>
    </source>
</evidence>
<evidence type="ECO:0000313" key="3">
    <source>
        <dbReference type="EMBL" id="KAF5348354.1"/>
    </source>
</evidence>